<feature type="compositionally biased region" description="Basic and acidic residues" evidence="1">
    <location>
        <begin position="621"/>
        <end position="633"/>
    </location>
</feature>
<feature type="compositionally biased region" description="Acidic residues" evidence="1">
    <location>
        <begin position="80"/>
        <end position="93"/>
    </location>
</feature>
<gene>
    <name evidence="4" type="ORF">C6P46_005923</name>
</gene>
<comment type="caution">
    <text evidence="4">The sequence shown here is derived from an EMBL/GenBank/DDBJ whole genome shotgun (WGS) entry which is preliminary data.</text>
</comment>
<feature type="compositionally biased region" description="Pro residues" evidence="1">
    <location>
        <begin position="937"/>
        <end position="946"/>
    </location>
</feature>
<proteinExistence type="predicted"/>
<keyword evidence="5" id="KW-1185">Reference proteome</keyword>
<feature type="compositionally biased region" description="Polar residues" evidence="1">
    <location>
        <begin position="643"/>
        <end position="655"/>
    </location>
</feature>
<dbReference type="PANTHER" id="PTHR39639">
    <property type="entry name" value="CHROMOSOME 16, WHOLE GENOME SHOTGUN SEQUENCE"/>
    <property type="match status" value="1"/>
</dbReference>
<dbReference type="AlphaFoldDB" id="A0A9P6W8G1"/>
<organism evidence="4 5">
    <name type="scientific">Rhodotorula mucilaginosa</name>
    <name type="common">Yeast</name>
    <name type="synonym">Rhodotorula rubra</name>
    <dbReference type="NCBI Taxonomy" id="5537"/>
    <lineage>
        <taxon>Eukaryota</taxon>
        <taxon>Fungi</taxon>
        <taxon>Dikarya</taxon>
        <taxon>Basidiomycota</taxon>
        <taxon>Pucciniomycotina</taxon>
        <taxon>Microbotryomycetes</taxon>
        <taxon>Sporidiobolales</taxon>
        <taxon>Sporidiobolaceae</taxon>
        <taxon>Rhodotorula</taxon>
    </lineage>
</organism>
<dbReference type="PANTHER" id="PTHR39639:SF1">
    <property type="entry name" value="DUF262 DOMAIN-CONTAINING PROTEIN"/>
    <property type="match status" value="1"/>
</dbReference>
<feature type="domain" description="GmrSD restriction endonucleases N-terminal" evidence="3">
    <location>
        <begin position="173"/>
        <end position="303"/>
    </location>
</feature>
<feature type="region of interest" description="Disordered" evidence="1">
    <location>
        <begin position="1"/>
        <end position="27"/>
    </location>
</feature>
<feature type="region of interest" description="Disordered" evidence="1">
    <location>
        <begin position="801"/>
        <end position="951"/>
    </location>
</feature>
<protein>
    <recommendedName>
        <fullName evidence="3">GmrSD restriction endonucleases N-terminal domain-containing protein</fullName>
    </recommendedName>
</protein>
<feature type="transmembrane region" description="Helical" evidence="2">
    <location>
        <begin position="1029"/>
        <end position="1050"/>
    </location>
</feature>
<dbReference type="InterPro" id="IPR004919">
    <property type="entry name" value="GmrSD_N"/>
</dbReference>
<feature type="region of interest" description="Disordered" evidence="1">
    <location>
        <begin position="73"/>
        <end position="131"/>
    </location>
</feature>
<dbReference type="OrthoDB" id="2530081at2759"/>
<feature type="compositionally biased region" description="Gly residues" evidence="1">
    <location>
        <begin position="875"/>
        <end position="887"/>
    </location>
</feature>
<dbReference type="EMBL" id="PUHQ01000007">
    <property type="protein sequence ID" value="KAG0665829.1"/>
    <property type="molecule type" value="Genomic_DNA"/>
</dbReference>
<keyword evidence="2" id="KW-0472">Membrane</keyword>
<feature type="compositionally biased region" description="Pro residues" evidence="1">
    <location>
        <begin position="681"/>
        <end position="698"/>
    </location>
</feature>
<reference evidence="4 5" key="1">
    <citation type="submission" date="2020-11" db="EMBL/GenBank/DDBJ databases">
        <title>Kefir isolates.</title>
        <authorList>
            <person name="Marcisauskas S."/>
            <person name="Kim Y."/>
            <person name="Blasche S."/>
        </authorList>
    </citation>
    <scope>NUCLEOTIDE SEQUENCE [LARGE SCALE GENOMIC DNA]</scope>
    <source>
        <strain evidence="4 5">KR</strain>
    </source>
</reference>
<keyword evidence="2" id="KW-0812">Transmembrane</keyword>
<feature type="compositionally biased region" description="Basic and acidic residues" evidence="1">
    <location>
        <begin position="566"/>
        <end position="577"/>
    </location>
</feature>
<accession>A0A9P6W8G1</accession>
<feature type="compositionally biased region" description="Gly residues" evidence="1">
    <location>
        <begin position="812"/>
        <end position="828"/>
    </location>
</feature>
<evidence type="ECO:0000313" key="5">
    <source>
        <dbReference type="Proteomes" id="UP000777482"/>
    </source>
</evidence>
<keyword evidence="2" id="KW-1133">Transmembrane helix</keyword>
<dbReference type="Proteomes" id="UP000777482">
    <property type="component" value="Unassembled WGS sequence"/>
</dbReference>
<evidence type="ECO:0000256" key="1">
    <source>
        <dbReference type="SAM" id="MobiDB-lite"/>
    </source>
</evidence>
<feature type="compositionally biased region" description="Polar residues" evidence="1">
    <location>
        <begin position="849"/>
        <end position="861"/>
    </location>
</feature>
<evidence type="ECO:0000256" key="2">
    <source>
        <dbReference type="SAM" id="Phobius"/>
    </source>
</evidence>
<feature type="compositionally biased region" description="Acidic residues" evidence="1">
    <location>
        <begin position="104"/>
        <end position="120"/>
    </location>
</feature>
<evidence type="ECO:0000313" key="4">
    <source>
        <dbReference type="EMBL" id="KAG0665829.1"/>
    </source>
</evidence>
<name>A0A9P6W8G1_RHOMI</name>
<sequence length="1069" mass="117157">MSTLLDDQDLDRKPSAEAAALAATTGDPDLAALQIPGASTASTRLPALAAQMTDVQPVASTSQVTLDLYGQPVPNAAAADDSDMEDSATEDEQLPQGTVGIDNRDDDDEETEEDEDSSDEETLRAVQKRQGQARRMEAVQGLYPGEQVLPDEEFGTKTVAEIYAMLEANVINLSPDYQRDVVWPEDRAAGLVESLLRNMHVPEILFNTYTPVPEDLWYTAIKAKSVIEPEGSAPLPAGFDETWSADEVETNPKLAAALARGDLVPRDVWNCADGKQRMSSIKRFMRGEFQISGEDGTRYTYASLPPQARKVLDSKRLRYGFYRDLSDAQEREIFRRVQLGKALDKGEIMNAITSPYADWVQKIKDDLFSQRPDRLARSLRPRLVTGARGLALNAAYSISNNLLRPISEIKFEGDAIRSRKMSSNEPPPRHKQLDVDVALKRFVELTQVPPLEGEDRWPSTDKYRKLRENNVPVPHRVWRLRPEDVKGHEHKKVDAVALAPVELNTLPAVVHHFRDLSNGDLLEVVFRLRKHLHQTFPGEMKDNSKLYNAVKEWVAEFDPSSLKHKYKDDGTSRKKGESSTPVNARPPKRRLPREGPERTPVPANKRAALDLTGSDDAAPLSRDRDRRDERAERSSSQARQSDPQRSSTNGTQKSQATSSASRPPPPRPISTSSTSNGSKAPAPPRQPPARPPPPPQPAPAQATSSSNSTGGLSWKQAKFARNFTPGPPTNGGASTSQPHRGAIHSLPSSKRMTGPLEFDERGRPILNHHESSVQPGMAENDAQAAFFDQADDDMQRIMAQKRQYASGANGASWGGSMNGRSPFGGGGNPDPYIGMPPTPTSADPRDQQLQEIIASKQQAQPHLTAPHSRPTSAFNGGGGGGGGGGYRQYGSDLSGSRFPPVDSGWSRAPISGSNGYHPEPGLRTSGGHSPYERPERAPYPGPPAPTSDPRKLSVMWSQRDPAEWRRGSGDVGAPYTVTMSEIVRGLGELIRGIRTYSLHIIISIVRIPLELVGFTLRETAHVADAIVQFLFHNILTLGFLAAVFVGFVMYRQNQGQIKARAQNAGKKRA</sequence>
<evidence type="ECO:0000259" key="3">
    <source>
        <dbReference type="Pfam" id="PF03235"/>
    </source>
</evidence>
<feature type="region of interest" description="Disordered" evidence="1">
    <location>
        <begin position="562"/>
        <end position="759"/>
    </location>
</feature>
<feature type="compositionally biased region" description="Low complexity" evidence="1">
    <location>
        <begin position="16"/>
        <end position="27"/>
    </location>
</feature>
<dbReference type="Pfam" id="PF03235">
    <property type="entry name" value="GmrSD_N"/>
    <property type="match status" value="1"/>
</dbReference>